<dbReference type="GO" id="GO:0000813">
    <property type="term" value="C:ESCRT I complex"/>
    <property type="evidence" value="ECO:0007669"/>
    <property type="project" value="InterPro"/>
</dbReference>
<evidence type="ECO:0000313" key="3">
    <source>
        <dbReference type="Proteomes" id="UP001152836"/>
    </source>
</evidence>
<dbReference type="InterPro" id="IPR040335">
    <property type="entry name" value="MVB12A"/>
</dbReference>
<comment type="caution">
    <text evidence="2">The sequence shown here is derived from an EMBL/GenBank/DDBJ whole genome shotgun (WGS) entry which is preliminary data.</text>
</comment>
<feature type="domain" description="MABP" evidence="1">
    <location>
        <begin position="7"/>
        <end position="174"/>
    </location>
</feature>
<dbReference type="GO" id="GO:0032801">
    <property type="term" value="P:receptor catabolic process"/>
    <property type="evidence" value="ECO:0007669"/>
    <property type="project" value="TreeGrafter"/>
</dbReference>
<evidence type="ECO:0000313" key="2">
    <source>
        <dbReference type="EMBL" id="CAH6779770.1"/>
    </source>
</evidence>
<dbReference type="PANTHER" id="PTHR31612">
    <property type="entry name" value="MULTIVESICULAR BODY SUBUNIT 12A"/>
    <property type="match status" value="1"/>
</dbReference>
<dbReference type="Pfam" id="PF10240">
    <property type="entry name" value="DUF2464"/>
    <property type="match status" value="1"/>
</dbReference>
<dbReference type="Proteomes" id="UP001152836">
    <property type="component" value="Unassembled WGS sequence"/>
</dbReference>
<dbReference type="PANTHER" id="PTHR31612:SF2">
    <property type="entry name" value="MULTIVESICULAR BODY SUBUNIT 12A"/>
    <property type="match status" value="1"/>
</dbReference>
<dbReference type="GO" id="GO:0019075">
    <property type="term" value="P:virus maturation"/>
    <property type="evidence" value="ECO:0007669"/>
    <property type="project" value="TreeGrafter"/>
</dbReference>
<reference evidence="2" key="1">
    <citation type="submission" date="2022-06" db="EMBL/GenBank/DDBJ databases">
        <authorList>
            <person name="Andreotti S."/>
            <person name="Wyler E."/>
        </authorList>
    </citation>
    <scope>NUCLEOTIDE SEQUENCE</scope>
</reference>
<dbReference type="GO" id="GO:0005829">
    <property type="term" value="C:cytosol"/>
    <property type="evidence" value="ECO:0007669"/>
    <property type="project" value="TreeGrafter"/>
</dbReference>
<accession>A0AAU9YZG0</accession>
<dbReference type="EMBL" id="CALSGD010000649">
    <property type="protein sequence ID" value="CAH6779770.1"/>
    <property type="molecule type" value="Genomic_DNA"/>
</dbReference>
<dbReference type="InterPro" id="IPR023341">
    <property type="entry name" value="MABP"/>
</dbReference>
<sequence length="174" mass="18236">MDSGVDMEPLAGLVWSSALTPPPAGFSAITCTVEGTTASFGRGFAQKAGYFLCLSPLGSLRNPQDNVVVDLQIVMDKGPLPSGFSTVNDPLDTSSCTSSPPGTVFPSSLHSSASLSPPLCLTQLPTSPKVVGSQGVFSDSSWRAALQRVRSVCRQEASENSPTLLWLLFLDLCV</sequence>
<keyword evidence="3" id="KW-1185">Reference proteome</keyword>
<dbReference type="GO" id="GO:0032510">
    <property type="term" value="P:endosome to lysosome transport via multivesicular body sorting pathway"/>
    <property type="evidence" value="ECO:0007669"/>
    <property type="project" value="TreeGrafter"/>
</dbReference>
<dbReference type="InterPro" id="IPR018798">
    <property type="entry name" value="MVB12A/B"/>
</dbReference>
<dbReference type="GO" id="GO:0046755">
    <property type="term" value="P:viral budding"/>
    <property type="evidence" value="ECO:0007669"/>
    <property type="project" value="TreeGrafter"/>
</dbReference>
<gene>
    <name evidence="2" type="primary">Mvb12a</name>
    <name evidence="2" type="ORF">PHOROB_LOCUS3263</name>
</gene>
<organism evidence="2 3">
    <name type="scientific">Phodopus roborovskii</name>
    <name type="common">Roborovski's desert hamster</name>
    <name type="synonym">Cricetulus roborovskii</name>
    <dbReference type="NCBI Taxonomy" id="109678"/>
    <lineage>
        <taxon>Eukaryota</taxon>
        <taxon>Metazoa</taxon>
        <taxon>Chordata</taxon>
        <taxon>Craniata</taxon>
        <taxon>Vertebrata</taxon>
        <taxon>Euteleostomi</taxon>
        <taxon>Mammalia</taxon>
        <taxon>Eutheria</taxon>
        <taxon>Euarchontoglires</taxon>
        <taxon>Glires</taxon>
        <taxon>Rodentia</taxon>
        <taxon>Myomorpha</taxon>
        <taxon>Muroidea</taxon>
        <taxon>Cricetidae</taxon>
        <taxon>Cricetinae</taxon>
        <taxon>Phodopus</taxon>
    </lineage>
</organism>
<dbReference type="GO" id="GO:0042058">
    <property type="term" value="P:regulation of epidermal growth factor receptor signaling pathway"/>
    <property type="evidence" value="ECO:0007669"/>
    <property type="project" value="TreeGrafter"/>
</dbReference>
<evidence type="ECO:0000259" key="1">
    <source>
        <dbReference type="PROSITE" id="PS51498"/>
    </source>
</evidence>
<dbReference type="PROSITE" id="PS51498">
    <property type="entry name" value="MABP"/>
    <property type="match status" value="1"/>
</dbReference>
<protein>
    <submittedName>
        <fullName evidence="2">Mvb12a protein</fullName>
    </submittedName>
</protein>
<dbReference type="AlphaFoldDB" id="A0AAU9YZG0"/>
<name>A0AAU9YZG0_PHORO</name>
<dbReference type="Gene3D" id="2.100.10.50">
    <property type="match status" value="1"/>
</dbReference>
<proteinExistence type="predicted"/>